<protein>
    <submittedName>
        <fullName evidence="2">Uncharacterized protein</fullName>
    </submittedName>
</protein>
<name>A0A4U0WEV0_9PEZI</name>
<dbReference type="Proteomes" id="UP000309340">
    <property type="component" value="Unassembled WGS sequence"/>
</dbReference>
<keyword evidence="1" id="KW-0812">Transmembrane</keyword>
<feature type="transmembrane region" description="Helical" evidence="1">
    <location>
        <begin position="9"/>
        <end position="26"/>
    </location>
</feature>
<reference evidence="2 4" key="1">
    <citation type="submission" date="2017-03" db="EMBL/GenBank/DDBJ databases">
        <title>Genomes of endolithic fungi from Antarctica.</title>
        <authorList>
            <person name="Coleine C."/>
            <person name="Masonjones S."/>
            <person name="Stajich J.E."/>
        </authorList>
    </citation>
    <scope>NUCLEOTIDE SEQUENCE [LARGE SCALE GENOMIC DNA]</scope>
    <source>
        <strain evidence="2 4">CCFEE 5184</strain>
    </source>
</reference>
<gene>
    <name evidence="3" type="ORF">B0A55_08876</name>
    <name evidence="2" type="ORF">B0A55_12696</name>
</gene>
<dbReference type="EMBL" id="NAJQ01000703">
    <property type="protein sequence ID" value="TKA65829.1"/>
    <property type="molecule type" value="Genomic_DNA"/>
</dbReference>
<accession>A0A4U0WEV0</accession>
<keyword evidence="4" id="KW-1185">Reference proteome</keyword>
<evidence type="ECO:0000313" key="4">
    <source>
        <dbReference type="Proteomes" id="UP000309340"/>
    </source>
</evidence>
<proteinExistence type="predicted"/>
<organism evidence="2 4">
    <name type="scientific">Friedmanniomyces simplex</name>
    <dbReference type="NCBI Taxonomy" id="329884"/>
    <lineage>
        <taxon>Eukaryota</taxon>
        <taxon>Fungi</taxon>
        <taxon>Dikarya</taxon>
        <taxon>Ascomycota</taxon>
        <taxon>Pezizomycotina</taxon>
        <taxon>Dothideomycetes</taxon>
        <taxon>Dothideomycetidae</taxon>
        <taxon>Mycosphaerellales</taxon>
        <taxon>Teratosphaeriaceae</taxon>
        <taxon>Friedmanniomyces</taxon>
    </lineage>
</organism>
<keyword evidence="1" id="KW-0472">Membrane</keyword>
<evidence type="ECO:0000256" key="1">
    <source>
        <dbReference type="SAM" id="Phobius"/>
    </source>
</evidence>
<comment type="caution">
    <text evidence="2">The sequence shown here is derived from an EMBL/GenBank/DDBJ whole genome shotgun (WGS) entry which is preliminary data.</text>
</comment>
<evidence type="ECO:0000313" key="3">
    <source>
        <dbReference type="EMBL" id="TKA65829.1"/>
    </source>
</evidence>
<sequence>MPSSLTRTTAIYTVVIFLVSIAMPLHTTRTKYYVVLAILAQLRLAWLWLAYRRRMNRRALENARGRR</sequence>
<feature type="transmembrane region" description="Helical" evidence="1">
    <location>
        <begin position="32"/>
        <end position="51"/>
    </location>
</feature>
<dbReference type="AlphaFoldDB" id="A0A4U0WEV0"/>
<dbReference type="EMBL" id="NAJQ01001242">
    <property type="protein sequence ID" value="TKA61334.1"/>
    <property type="molecule type" value="Genomic_DNA"/>
</dbReference>
<evidence type="ECO:0000313" key="2">
    <source>
        <dbReference type="EMBL" id="TKA61334.1"/>
    </source>
</evidence>
<keyword evidence="1" id="KW-1133">Transmembrane helix</keyword>